<feature type="domain" description="Acyltransferase 3" evidence="2">
    <location>
        <begin position="14"/>
        <end position="330"/>
    </location>
</feature>
<dbReference type="EMBL" id="MSCT01000025">
    <property type="protein sequence ID" value="OLF51051.1"/>
    <property type="molecule type" value="Genomic_DNA"/>
</dbReference>
<evidence type="ECO:0000313" key="5">
    <source>
        <dbReference type="Proteomes" id="UP000185578"/>
    </source>
</evidence>
<reference evidence="4 5" key="1">
    <citation type="submission" date="2016-12" db="EMBL/GenBank/DDBJ databases">
        <authorList>
            <person name="Song W.-J."/>
            <person name="Kurnit D.M."/>
        </authorList>
    </citation>
    <scope>NUCLEOTIDE SEQUENCE [LARGE SCALE GENOMIC DNA]</scope>
    <source>
        <strain evidence="4 5">PCL1601</strain>
    </source>
</reference>
<protein>
    <recommendedName>
        <fullName evidence="6">Acyltransferase</fullName>
    </recommendedName>
</protein>
<dbReference type="GO" id="GO:0009103">
    <property type="term" value="P:lipopolysaccharide biosynthetic process"/>
    <property type="evidence" value="ECO:0007669"/>
    <property type="project" value="TreeGrafter"/>
</dbReference>
<dbReference type="AlphaFoldDB" id="A0A1Q8EGW8"/>
<evidence type="ECO:0000259" key="3">
    <source>
        <dbReference type="Pfam" id="PF19040"/>
    </source>
</evidence>
<dbReference type="Pfam" id="PF19040">
    <property type="entry name" value="SGNH"/>
    <property type="match status" value="1"/>
</dbReference>
<dbReference type="InterPro" id="IPR043968">
    <property type="entry name" value="SGNH"/>
</dbReference>
<feature type="domain" description="SGNH" evidence="3">
    <location>
        <begin position="404"/>
        <end position="646"/>
    </location>
</feature>
<organism evidence="4 5">
    <name type="scientific">Pseudomonas chlororaphis</name>
    <dbReference type="NCBI Taxonomy" id="587753"/>
    <lineage>
        <taxon>Bacteria</taxon>
        <taxon>Pseudomonadati</taxon>
        <taxon>Pseudomonadota</taxon>
        <taxon>Gammaproteobacteria</taxon>
        <taxon>Pseudomonadales</taxon>
        <taxon>Pseudomonadaceae</taxon>
        <taxon>Pseudomonas</taxon>
    </lineage>
</organism>
<keyword evidence="1" id="KW-0472">Membrane</keyword>
<keyword evidence="1" id="KW-1133">Transmembrane helix</keyword>
<dbReference type="InterPro" id="IPR002656">
    <property type="entry name" value="Acyl_transf_3_dom"/>
</dbReference>
<evidence type="ECO:0008006" key="6">
    <source>
        <dbReference type="Google" id="ProtNLM"/>
    </source>
</evidence>
<dbReference type="InterPro" id="IPR050879">
    <property type="entry name" value="Acyltransferase_3"/>
</dbReference>
<gene>
    <name evidence="4" type="ORF">BTN82_30280</name>
</gene>
<feature type="transmembrane region" description="Helical" evidence="1">
    <location>
        <begin position="236"/>
        <end position="252"/>
    </location>
</feature>
<feature type="transmembrane region" description="Helical" evidence="1">
    <location>
        <begin position="85"/>
        <end position="107"/>
    </location>
</feature>
<dbReference type="PANTHER" id="PTHR23028">
    <property type="entry name" value="ACETYLTRANSFERASE"/>
    <property type="match status" value="1"/>
</dbReference>
<dbReference type="GO" id="GO:0016747">
    <property type="term" value="F:acyltransferase activity, transferring groups other than amino-acyl groups"/>
    <property type="evidence" value="ECO:0007669"/>
    <property type="project" value="InterPro"/>
</dbReference>
<dbReference type="GO" id="GO:0016020">
    <property type="term" value="C:membrane"/>
    <property type="evidence" value="ECO:0007669"/>
    <property type="project" value="TreeGrafter"/>
</dbReference>
<feature type="transmembrane region" description="Helical" evidence="1">
    <location>
        <begin position="258"/>
        <end position="277"/>
    </location>
</feature>
<evidence type="ECO:0000256" key="1">
    <source>
        <dbReference type="SAM" id="Phobius"/>
    </source>
</evidence>
<dbReference type="Pfam" id="PF01757">
    <property type="entry name" value="Acyl_transf_3"/>
    <property type="match status" value="1"/>
</dbReference>
<keyword evidence="1" id="KW-0812">Transmembrane</keyword>
<feature type="transmembrane region" description="Helical" evidence="1">
    <location>
        <begin position="16"/>
        <end position="33"/>
    </location>
</feature>
<proteinExistence type="predicted"/>
<feature type="transmembrane region" description="Helical" evidence="1">
    <location>
        <begin position="203"/>
        <end position="224"/>
    </location>
</feature>
<sequence>MTSATANNEKFRRDINGLRAWAVVAVMLYHFNIPGITGGFIGVDIFFVISGLLMTKIIIEDLEKKKSENYSSLLWSFYLARAKRILPTLLVLCATLLAVGWFCLAPLEYGILGEHAISAVLFFSNIQFQQEAGYFDAASHEKWLLHTWSLAVEWQFYLTIPLALLAAWKIKAGRSLITIMIVLVFLVSLGASIHYASVDPSKAFYYLPMRIWEMLAGSLTFLLGAHVNFSPVKRRVVEVVGLTLIVFSILVFDKNTVWPGSHALVPVLGSALVLAAARNDSLFTSNFFVQWLGTRSYSLYLWHWPVVVGLYFLEYLNLQAAFIGLGITIVLGHFSYRFIEQKSQKVLNSRSRIFSASMLLLGVLAVPIIGKVIAMNSGFSARLPEKYVQILSEAQNIHPRRMVCHVGGTSKTPECTYGGDQLGVVVIGDSHAASIMTAVENALPDKKLNVLHWTFSACPTFMGVKQLNTTCGEFVSWALEKQKSLPSNVPVVIMNETSAYIHGFSEGQKPTVYFDKQYAERTPEFLHEMREGLINAACEIAKYHPVFMVRPIPEMKSSVPTATARAFLLGKNSGTSISMEEYQARNAFAWEAQDAARQKCGITILDPLPYLCHDGRCYGSKDEWPIYYDDNHLSERGARIVSPLFREVFKDYPRSSQAKLTQ</sequence>
<feature type="transmembrane region" description="Helical" evidence="1">
    <location>
        <begin position="297"/>
        <end position="313"/>
    </location>
</feature>
<feature type="transmembrane region" description="Helical" evidence="1">
    <location>
        <begin position="319"/>
        <end position="339"/>
    </location>
</feature>
<feature type="transmembrane region" description="Helical" evidence="1">
    <location>
        <begin position="175"/>
        <end position="197"/>
    </location>
</feature>
<name>A0A1Q8EGW8_9PSED</name>
<dbReference type="Proteomes" id="UP000185578">
    <property type="component" value="Unassembled WGS sequence"/>
</dbReference>
<feature type="transmembrane region" description="Helical" evidence="1">
    <location>
        <begin position="351"/>
        <end position="370"/>
    </location>
</feature>
<comment type="caution">
    <text evidence="4">The sequence shown here is derived from an EMBL/GenBank/DDBJ whole genome shotgun (WGS) entry which is preliminary data.</text>
</comment>
<dbReference type="PANTHER" id="PTHR23028:SF53">
    <property type="entry name" value="ACYL_TRANSF_3 DOMAIN-CONTAINING PROTEIN"/>
    <property type="match status" value="1"/>
</dbReference>
<evidence type="ECO:0000313" key="4">
    <source>
        <dbReference type="EMBL" id="OLF51051.1"/>
    </source>
</evidence>
<evidence type="ECO:0000259" key="2">
    <source>
        <dbReference type="Pfam" id="PF01757"/>
    </source>
</evidence>
<accession>A0A1Q8EGW8</accession>